<dbReference type="InterPro" id="IPR001374">
    <property type="entry name" value="R3H_dom"/>
</dbReference>
<dbReference type="Pfam" id="PF01424">
    <property type="entry name" value="R3H"/>
    <property type="match status" value="1"/>
</dbReference>
<protein>
    <submittedName>
        <fullName evidence="5">R3H domain-containing protein</fullName>
    </submittedName>
</protein>
<dbReference type="SMART" id="SM00393">
    <property type="entry name" value="R3H"/>
    <property type="match status" value="1"/>
</dbReference>
<feature type="compositionally biased region" description="Polar residues" evidence="2">
    <location>
        <begin position="1"/>
        <end position="14"/>
    </location>
</feature>
<dbReference type="InterPro" id="IPR051937">
    <property type="entry name" value="R3H_domain_containing"/>
</dbReference>
<reference evidence="5" key="1">
    <citation type="submission" date="2022-11" db="UniProtKB">
        <authorList>
            <consortium name="WormBaseParasite"/>
        </authorList>
    </citation>
    <scope>IDENTIFICATION</scope>
</reference>
<organism evidence="4 5">
    <name type="scientific">Ditylenchus dipsaci</name>
    <dbReference type="NCBI Taxonomy" id="166011"/>
    <lineage>
        <taxon>Eukaryota</taxon>
        <taxon>Metazoa</taxon>
        <taxon>Ecdysozoa</taxon>
        <taxon>Nematoda</taxon>
        <taxon>Chromadorea</taxon>
        <taxon>Rhabditida</taxon>
        <taxon>Tylenchina</taxon>
        <taxon>Tylenchomorpha</taxon>
        <taxon>Sphaerularioidea</taxon>
        <taxon>Anguinidae</taxon>
        <taxon>Anguininae</taxon>
        <taxon>Ditylenchus</taxon>
    </lineage>
</organism>
<evidence type="ECO:0000256" key="2">
    <source>
        <dbReference type="SAM" id="MobiDB-lite"/>
    </source>
</evidence>
<dbReference type="CDD" id="cd02642">
    <property type="entry name" value="R3H_encore_like"/>
    <property type="match status" value="1"/>
</dbReference>
<evidence type="ECO:0000259" key="3">
    <source>
        <dbReference type="PROSITE" id="PS51061"/>
    </source>
</evidence>
<feature type="region of interest" description="Disordered" evidence="2">
    <location>
        <begin position="1"/>
        <end position="72"/>
    </location>
</feature>
<feature type="region of interest" description="Disordered" evidence="2">
    <location>
        <begin position="396"/>
        <end position="450"/>
    </location>
</feature>
<feature type="compositionally biased region" description="Low complexity" evidence="2">
    <location>
        <begin position="15"/>
        <end position="24"/>
    </location>
</feature>
<evidence type="ECO:0000313" key="5">
    <source>
        <dbReference type="WBParaSite" id="jg14320"/>
    </source>
</evidence>
<sequence>MTSMDSALSPQEPENSNTTNASNNSKRRPSNSMPTVMGQGGPAGDSSRMRTKHYSNTSSLSRDSSTVTATGAGDVTDSTGVYLLQEMLLNLELEMRKFVVDTSKLAYKFPKMSSYNRMLVHRVAAFFGLDHNIDQTGTVVVVNKTPNTRLPDVEFRSMIKNNLYTDRMLNNRRNVQSFDECRLSSFYSNLHPTALANIQQQHPQGPFPPANFGSATLESTVGVGGQPTNYPPLSSLDMIRRARSFEVGEWQNSMAVMGGAGGMAPGILPLSTSRHHRLSGGSANSTCSSINWQQQQPQFHSPGLEGLSMGYVAGPPYAAPPPQLLQQSSFSSSRPESLASLHSRVGRFGSGECVLDQTAGGYSQVRSRQVSSNSSNQPIASSPITSQLATLPISPTNHIKQSQDSGFEGGGGLRCSSEAVAPQSEEGSVPIDPSSQVFQQGPPPPTYPWPEGMVPPANYAMDMPYLSQYMTGPPPAPYGHYAYAGGAPALIQAMLPSPQYYVPGVGGAGMPMAAPSASFPAPYHQQQQMAASYGTEADQSCVQQLSEQYQHAMNISADSGTQCSPLNGQNYYNPPVLNNEAHGSATSFEKDSVNNQTPDSSAPPPTSTN</sequence>
<dbReference type="Gene3D" id="3.30.1370.50">
    <property type="entry name" value="R3H-like domain"/>
    <property type="match status" value="1"/>
</dbReference>
<dbReference type="Proteomes" id="UP000887574">
    <property type="component" value="Unplaced"/>
</dbReference>
<dbReference type="WBParaSite" id="jg14320">
    <property type="protein sequence ID" value="jg14320"/>
    <property type="gene ID" value="jg14320"/>
</dbReference>
<dbReference type="PANTHER" id="PTHR15672">
    <property type="entry name" value="CAMP-REGULATED PHOSPHOPROTEIN 21 RELATED R3H DOMAIN CONTAINING PROTEIN"/>
    <property type="match status" value="1"/>
</dbReference>
<dbReference type="SUPFAM" id="SSF82708">
    <property type="entry name" value="R3H domain"/>
    <property type="match status" value="1"/>
</dbReference>
<evidence type="ECO:0000256" key="1">
    <source>
        <dbReference type="ARBA" id="ARBA00022553"/>
    </source>
</evidence>
<feature type="region of interest" description="Disordered" evidence="2">
    <location>
        <begin position="566"/>
        <end position="609"/>
    </location>
</feature>
<proteinExistence type="predicted"/>
<dbReference type="PROSITE" id="PS51061">
    <property type="entry name" value="R3H"/>
    <property type="match status" value="1"/>
</dbReference>
<dbReference type="GO" id="GO:0003676">
    <property type="term" value="F:nucleic acid binding"/>
    <property type="evidence" value="ECO:0007669"/>
    <property type="project" value="UniProtKB-UniRule"/>
</dbReference>
<keyword evidence="4" id="KW-1185">Reference proteome</keyword>
<feature type="compositionally biased region" description="Low complexity" evidence="2">
    <location>
        <begin position="55"/>
        <end position="68"/>
    </location>
</feature>
<accession>A0A915D0Q7</accession>
<dbReference type="InterPro" id="IPR036867">
    <property type="entry name" value="R3H_dom_sf"/>
</dbReference>
<feature type="compositionally biased region" description="Polar residues" evidence="2">
    <location>
        <begin position="396"/>
        <end position="405"/>
    </location>
</feature>
<name>A0A915D0Q7_9BILA</name>
<feature type="domain" description="R3H" evidence="3">
    <location>
        <begin position="85"/>
        <end position="148"/>
    </location>
</feature>
<dbReference type="PANTHER" id="PTHR15672:SF8">
    <property type="entry name" value="PROTEIN ENCORE"/>
    <property type="match status" value="1"/>
</dbReference>
<evidence type="ECO:0000313" key="4">
    <source>
        <dbReference type="Proteomes" id="UP000887574"/>
    </source>
</evidence>
<dbReference type="AlphaFoldDB" id="A0A915D0Q7"/>
<keyword evidence="1" id="KW-0597">Phosphoprotein</keyword>